<dbReference type="InterPro" id="IPR040498">
    <property type="entry name" value="PriA_CRR"/>
</dbReference>
<comment type="caution">
    <text evidence="15">The sequence shown here is derived from an EMBL/GenBank/DDBJ whole genome shotgun (WGS) entry which is preliminary data.</text>
</comment>
<dbReference type="PROSITE" id="PS51194">
    <property type="entry name" value="HELICASE_CTER"/>
    <property type="match status" value="1"/>
</dbReference>
<protein>
    <recommendedName>
        <fullName evidence="12">Replication restart protein PriA</fullName>
    </recommendedName>
    <alternativeName>
        <fullName evidence="12">ATP-dependent DNA helicase PriA</fullName>
        <ecNumber evidence="12">5.6.2.4</ecNumber>
    </alternativeName>
    <alternativeName>
        <fullName evidence="12">DNA 3'-5' helicase PriA</fullName>
    </alternativeName>
</protein>
<evidence type="ECO:0000256" key="7">
    <source>
        <dbReference type="ARBA" id="ARBA00022833"/>
    </source>
</evidence>
<dbReference type="EC" id="5.6.2.4" evidence="12"/>
<organism evidence="15 16">
    <name type="scientific">Silvanigrella paludirubra</name>
    <dbReference type="NCBI Taxonomy" id="2499159"/>
    <lineage>
        <taxon>Bacteria</taxon>
        <taxon>Pseudomonadati</taxon>
        <taxon>Bdellovibrionota</taxon>
        <taxon>Oligoflexia</taxon>
        <taxon>Silvanigrellales</taxon>
        <taxon>Silvanigrellaceae</taxon>
        <taxon>Silvanigrella</taxon>
    </lineage>
</organism>
<dbReference type="InterPro" id="IPR011545">
    <property type="entry name" value="DEAD/DEAH_box_helicase_dom"/>
</dbReference>
<dbReference type="GO" id="GO:0006270">
    <property type="term" value="P:DNA replication initiation"/>
    <property type="evidence" value="ECO:0007669"/>
    <property type="project" value="TreeGrafter"/>
</dbReference>
<evidence type="ECO:0000256" key="3">
    <source>
        <dbReference type="ARBA" id="ARBA00022723"/>
    </source>
</evidence>
<evidence type="ECO:0000256" key="6">
    <source>
        <dbReference type="ARBA" id="ARBA00022806"/>
    </source>
</evidence>
<comment type="subunit">
    <text evidence="12">Component of the replication restart primosome.</text>
</comment>
<evidence type="ECO:0000259" key="14">
    <source>
        <dbReference type="PROSITE" id="PS51194"/>
    </source>
</evidence>
<keyword evidence="2 12" id="KW-0235">DNA replication</keyword>
<feature type="binding site" evidence="12">
    <location>
        <position position="416"/>
    </location>
    <ligand>
        <name>Zn(2+)</name>
        <dbReference type="ChEBI" id="CHEBI:29105"/>
        <label>1</label>
    </ligand>
</feature>
<dbReference type="PROSITE" id="PS51192">
    <property type="entry name" value="HELICASE_ATP_BIND_1"/>
    <property type="match status" value="1"/>
</dbReference>
<dbReference type="FunFam" id="3.40.50.300:FF:000489">
    <property type="entry name" value="Primosome assembly protein PriA"/>
    <property type="match status" value="1"/>
</dbReference>
<dbReference type="InterPro" id="IPR014001">
    <property type="entry name" value="Helicase_ATP-bd"/>
</dbReference>
<evidence type="ECO:0000256" key="4">
    <source>
        <dbReference type="ARBA" id="ARBA00022741"/>
    </source>
</evidence>
<dbReference type="GO" id="GO:0008270">
    <property type="term" value="F:zinc ion binding"/>
    <property type="evidence" value="ECO:0007669"/>
    <property type="project" value="UniProtKB-UniRule"/>
</dbReference>
<dbReference type="GO" id="GO:0006310">
    <property type="term" value="P:DNA recombination"/>
    <property type="evidence" value="ECO:0007669"/>
    <property type="project" value="InterPro"/>
</dbReference>
<keyword evidence="5 12" id="KW-0378">Hydrolase</keyword>
<evidence type="ECO:0000313" key="16">
    <source>
        <dbReference type="Proteomes" id="UP000437748"/>
    </source>
</evidence>
<evidence type="ECO:0000256" key="9">
    <source>
        <dbReference type="ARBA" id="ARBA00023125"/>
    </source>
</evidence>
<dbReference type="GO" id="GO:0003677">
    <property type="term" value="F:DNA binding"/>
    <property type="evidence" value="ECO:0007669"/>
    <property type="project" value="UniProtKB-UniRule"/>
</dbReference>
<dbReference type="AlphaFoldDB" id="A0A6N6VW89"/>
<comment type="catalytic activity">
    <reaction evidence="11 12">
        <text>ATP + H2O = ADP + phosphate + H(+)</text>
        <dbReference type="Rhea" id="RHEA:13065"/>
        <dbReference type="ChEBI" id="CHEBI:15377"/>
        <dbReference type="ChEBI" id="CHEBI:15378"/>
        <dbReference type="ChEBI" id="CHEBI:30616"/>
        <dbReference type="ChEBI" id="CHEBI:43474"/>
        <dbReference type="ChEBI" id="CHEBI:456216"/>
        <dbReference type="EC" id="5.6.2.4"/>
    </reaction>
</comment>
<dbReference type="EMBL" id="WFLM01000001">
    <property type="protein sequence ID" value="KAB8040581.1"/>
    <property type="molecule type" value="Genomic_DNA"/>
</dbReference>
<proteinExistence type="inferred from homology"/>
<dbReference type="InterPro" id="IPR041222">
    <property type="entry name" value="PriA_3primeBD"/>
</dbReference>
<dbReference type="GO" id="GO:0005524">
    <property type="term" value="F:ATP binding"/>
    <property type="evidence" value="ECO:0007669"/>
    <property type="project" value="UniProtKB-UniRule"/>
</dbReference>
<keyword evidence="3 12" id="KW-0479">Metal-binding</keyword>
<keyword evidence="16" id="KW-1185">Reference proteome</keyword>
<keyword evidence="4 12" id="KW-0547">Nucleotide-binding</keyword>
<dbReference type="SUPFAM" id="SSF52540">
    <property type="entry name" value="P-loop containing nucleoside triphosphate hydrolases"/>
    <property type="match status" value="1"/>
</dbReference>
<dbReference type="NCBIfam" id="TIGR00595">
    <property type="entry name" value="priA"/>
    <property type="match status" value="1"/>
</dbReference>
<comment type="similarity">
    <text evidence="12">Belongs to the helicase family. PriA subfamily.</text>
</comment>
<dbReference type="Pfam" id="PF18074">
    <property type="entry name" value="PriA_C"/>
    <property type="match status" value="1"/>
</dbReference>
<comment type="catalytic activity">
    <reaction evidence="12">
        <text>Couples ATP hydrolysis with the unwinding of duplex DNA by translocating in the 3'-5' direction.</text>
        <dbReference type="EC" id="5.6.2.4"/>
    </reaction>
</comment>
<feature type="domain" description="Helicase ATP-binding" evidence="13">
    <location>
        <begin position="172"/>
        <end position="338"/>
    </location>
</feature>
<evidence type="ECO:0000313" key="15">
    <source>
        <dbReference type="EMBL" id="KAB8040581.1"/>
    </source>
</evidence>
<dbReference type="GO" id="GO:1990077">
    <property type="term" value="C:primosome complex"/>
    <property type="evidence" value="ECO:0007669"/>
    <property type="project" value="UniProtKB-UniRule"/>
</dbReference>
<evidence type="ECO:0000256" key="11">
    <source>
        <dbReference type="ARBA" id="ARBA00048988"/>
    </source>
</evidence>
<feature type="binding site" evidence="12">
    <location>
        <position position="459"/>
    </location>
    <ligand>
        <name>Zn(2+)</name>
        <dbReference type="ChEBI" id="CHEBI:29105"/>
        <label>1</label>
    </ligand>
</feature>
<sequence>MEFDINQKKYGNFVVIAATGLFLTYQIPEKFLDMKLGKFCLVPMRQGKSLKTFVALFIEYTEKPDFPCQEIISYVPFTNQVPEVLISIMKWVAEYYLFPFERVLQNIAPKFVWNVEKHTLLFKRLSKFFHIDDKNHYYINQENNKKGIKGEAILPVREQIDLSKEQENIYNQILLKPNSVCLLHGVTGSGKTEIYLKIAQKIIKDNKTVLILVPEIALTPQMSSRFRAVFQNNLAILHSGLTSNEYEKEWFKIHLGFVKIVLGVRTSIFTLLENIGLIILDEEHDGSYKSQDLPPYQARDIAVLRAKKEKALCILGSATPSVESMYNALQGKYEYFKLENKYSNNTVDSIIIDSKKNMNLPSRLKEGNYPLKSTQISFQNDSISSEVCSLLKEKKDKGEQSIVIINRRGYINFAICAECTSPLKCPRCSVTTTLHQNGSIEICHYCGYRENKRKNCPSCQSNQFLLKGIGTQNIEEQIQSLIPNLKIDRLDRDVLTSNTKLNEIIENFRIGNTDCLVGTQMLAKGHDFPKVTLVVILHVEDSLFLPDFRASERTFQLLTQAMGRAGRGEKKGTVVLQSLIIGHPVIEMSLNNKVDDFMNREISLRKIGFHPPFSRQILFEIRHRNKEKALNLSNKLKEYLVSHWKLNQFNPLKVRLAGPYSATIEKIRDEFRMQLCISSSRDYHPFILFPKEISHDKELISCLRIDVDPYSFL</sequence>
<keyword evidence="10 12" id="KW-0413">Isomerase</keyword>
<dbReference type="InterPro" id="IPR005259">
    <property type="entry name" value="PriA"/>
</dbReference>
<keyword evidence="6 12" id="KW-0347">Helicase</keyword>
<dbReference type="CDD" id="cd17929">
    <property type="entry name" value="DEXHc_priA"/>
    <property type="match status" value="1"/>
</dbReference>
<feature type="binding site" evidence="12">
    <location>
        <position position="419"/>
    </location>
    <ligand>
        <name>Zn(2+)</name>
        <dbReference type="ChEBI" id="CHEBI:29105"/>
        <label>1</label>
    </ligand>
</feature>
<dbReference type="Pfam" id="PF00271">
    <property type="entry name" value="Helicase_C"/>
    <property type="match status" value="1"/>
</dbReference>
<keyword evidence="1 12" id="KW-0639">Primosome</keyword>
<dbReference type="InterPro" id="IPR041236">
    <property type="entry name" value="PriA_C"/>
</dbReference>
<feature type="domain" description="Helicase C-terminal" evidence="14">
    <location>
        <begin position="397"/>
        <end position="605"/>
    </location>
</feature>
<evidence type="ECO:0000256" key="1">
    <source>
        <dbReference type="ARBA" id="ARBA00022515"/>
    </source>
</evidence>
<dbReference type="Pfam" id="PF00270">
    <property type="entry name" value="DEAD"/>
    <property type="match status" value="1"/>
</dbReference>
<keyword evidence="7 12" id="KW-0862">Zinc</keyword>
<dbReference type="PANTHER" id="PTHR30580:SF0">
    <property type="entry name" value="PRIMOSOMAL PROTEIN N"/>
    <property type="match status" value="1"/>
</dbReference>
<dbReference type="Gene3D" id="3.40.50.300">
    <property type="entry name" value="P-loop containing nucleotide triphosphate hydrolases"/>
    <property type="match status" value="2"/>
</dbReference>
<feature type="binding site" evidence="12">
    <location>
        <position position="446"/>
    </location>
    <ligand>
        <name>Zn(2+)</name>
        <dbReference type="ChEBI" id="CHEBI:29105"/>
        <label>2</label>
    </ligand>
</feature>
<dbReference type="RefSeq" id="WP_153418096.1">
    <property type="nucleotide sequence ID" value="NZ_WFLM01000001.1"/>
</dbReference>
<comment type="function">
    <text evidence="12">Initiates the restart of stalled replication forks, which reloads the replicative helicase on sites other than the origin of replication. Recognizes and binds to abandoned replication forks and remodels them to uncover a helicase loading site. Promotes assembly of the primosome at these replication forks.</text>
</comment>
<dbReference type="PANTHER" id="PTHR30580">
    <property type="entry name" value="PRIMOSOMAL PROTEIN N"/>
    <property type="match status" value="1"/>
</dbReference>
<keyword evidence="8 12" id="KW-0067">ATP-binding</keyword>
<feature type="binding site" evidence="12">
    <location>
        <position position="443"/>
    </location>
    <ligand>
        <name>Zn(2+)</name>
        <dbReference type="ChEBI" id="CHEBI:29105"/>
        <label>2</label>
    </ligand>
</feature>
<dbReference type="GO" id="GO:0043138">
    <property type="term" value="F:3'-5' DNA helicase activity"/>
    <property type="evidence" value="ECO:0007669"/>
    <property type="project" value="UniProtKB-EC"/>
</dbReference>
<reference evidence="15 16" key="1">
    <citation type="submission" date="2019-10" db="EMBL/GenBank/DDBJ databases">
        <title>New species of Slilvanegrellaceae.</title>
        <authorList>
            <person name="Pitt A."/>
            <person name="Hahn M.W."/>
        </authorList>
    </citation>
    <scope>NUCLEOTIDE SEQUENCE [LARGE SCALE GENOMIC DNA]</scope>
    <source>
        <strain evidence="15 16">SP-Ram-0.45-NSY-1</strain>
    </source>
</reference>
<dbReference type="OrthoDB" id="5287268at2"/>
<keyword evidence="9 12" id="KW-0238">DNA-binding</keyword>
<dbReference type="InterPro" id="IPR042115">
    <property type="entry name" value="PriA_3primeBD_sf"/>
</dbReference>
<dbReference type="GO" id="GO:0016787">
    <property type="term" value="F:hydrolase activity"/>
    <property type="evidence" value="ECO:0007669"/>
    <property type="project" value="UniProtKB-KW"/>
</dbReference>
<dbReference type="InterPro" id="IPR027417">
    <property type="entry name" value="P-loop_NTPase"/>
</dbReference>
<accession>A0A6N6VW89</accession>
<dbReference type="HAMAP" id="MF_00983">
    <property type="entry name" value="PriA"/>
    <property type="match status" value="1"/>
</dbReference>
<feature type="binding site" evidence="12">
    <location>
        <position position="456"/>
    </location>
    <ligand>
        <name>Zn(2+)</name>
        <dbReference type="ChEBI" id="CHEBI:29105"/>
        <label>1</label>
    </ligand>
</feature>
<evidence type="ECO:0000256" key="8">
    <source>
        <dbReference type="ARBA" id="ARBA00022840"/>
    </source>
</evidence>
<dbReference type="SMART" id="SM00490">
    <property type="entry name" value="HELICc"/>
    <property type="match status" value="1"/>
</dbReference>
<evidence type="ECO:0000256" key="12">
    <source>
        <dbReference type="HAMAP-Rule" id="MF_00983"/>
    </source>
</evidence>
<dbReference type="Gene3D" id="3.40.1440.60">
    <property type="entry name" value="PriA, 3(prime) DNA-binding domain"/>
    <property type="match status" value="1"/>
</dbReference>
<evidence type="ECO:0000256" key="2">
    <source>
        <dbReference type="ARBA" id="ARBA00022705"/>
    </source>
</evidence>
<feature type="binding site" evidence="12">
    <location>
        <position position="428"/>
    </location>
    <ligand>
        <name>Zn(2+)</name>
        <dbReference type="ChEBI" id="CHEBI:29105"/>
        <label>2</label>
    </ligand>
</feature>
<gene>
    <name evidence="12 15" type="primary">priA</name>
    <name evidence="15" type="ORF">GCL60_01285</name>
</gene>
<dbReference type="InterPro" id="IPR001650">
    <property type="entry name" value="Helicase_C-like"/>
</dbReference>
<dbReference type="Proteomes" id="UP000437748">
    <property type="component" value="Unassembled WGS sequence"/>
</dbReference>
<evidence type="ECO:0000259" key="13">
    <source>
        <dbReference type="PROSITE" id="PS51192"/>
    </source>
</evidence>
<feature type="binding site" evidence="12">
    <location>
        <position position="425"/>
    </location>
    <ligand>
        <name>Zn(2+)</name>
        <dbReference type="ChEBI" id="CHEBI:29105"/>
        <label>2</label>
    </ligand>
</feature>
<dbReference type="Pfam" id="PF18319">
    <property type="entry name" value="Zn_ribbon_PriA"/>
    <property type="match status" value="1"/>
</dbReference>
<dbReference type="GO" id="GO:0006302">
    <property type="term" value="P:double-strand break repair"/>
    <property type="evidence" value="ECO:0007669"/>
    <property type="project" value="InterPro"/>
</dbReference>
<evidence type="ECO:0000256" key="10">
    <source>
        <dbReference type="ARBA" id="ARBA00023235"/>
    </source>
</evidence>
<dbReference type="GO" id="GO:0006269">
    <property type="term" value="P:DNA replication, synthesis of primer"/>
    <property type="evidence" value="ECO:0007669"/>
    <property type="project" value="UniProtKB-KW"/>
</dbReference>
<evidence type="ECO:0000256" key="5">
    <source>
        <dbReference type="ARBA" id="ARBA00022801"/>
    </source>
</evidence>
<name>A0A6N6VW89_9BACT</name>
<dbReference type="Pfam" id="PF17764">
    <property type="entry name" value="PriA_3primeBD"/>
    <property type="match status" value="1"/>
</dbReference>
<comment type="cofactor">
    <cofactor evidence="12">
        <name>Zn(2+)</name>
        <dbReference type="ChEBI" id="CHEBI:29105"/>
    </cofactor>
    <text evidence="12">Binds 2 zinc ions per subunit.</text>
</comment>
<dbReference type="SMART" id="SM00487">
    <property type="entry name" value="DEXDc"/>
    <property type="match status" value="1"/>
</dbReference>